<dbReference type="PRINTS" id="PR00301">
    <property type="entry name" value="HEATSHOCK70"/>
</dbReference>
<dbReference type="GO" id="GO:0005524">
    <property type="term" value="F:ATP binding"/>
    <property type="evidence" value="ECO:0007669"/>
    <property type="project" value="UniProtKB-KW"/>
</dbReference>
<keyword evidence="5" id="KW-0346">Stress response</keyword>
<dbReference type="CDD" id="cd24029">
    <property type="entry name" value="ASKHA_NBD_HSP70_DnaK_HscA_HscC"/>
    <property type="match status" value="1"/>
</dbReference>
<dbReference type="PANTHER" id="PTHR19375">
    <property type="entry name" value="HEAT SHOCK PROTEIN 70KDA"/>
    <property type="match status" value="1"/>
</dbReference>
<keyword evidence="3 7" id="KW-0547">Nucleotide-binding</keyword>
<evidence type="ECO:0000313" key="8">
    <source>
        <dbReference type="EMBL" id="CCQ45053.1"/>
    </source>
</evidence>
<evidence type="ECO:0000256" key="3">
    <source>
        <dbReference type="ARBA" id="ARBA00022741"/>
    </source>
</evidence>
<organism evidence="8 9">
    <name type="scientific">Pseudarthrobacter siccitolerans</name>
    <dbReference type="NCBI Taxonomy" id="861266"/>
    <lineage>
        <taxon>Bacteria</taxon>
        <taxon>Bacillati</taxon>
        <taxon>Actinomycetota</taxon>
        <taxon>Actinomycetes</taxon>
        <taxon>Micrococcales</taxon>
        <taxon>Micrococcaceae</taxon>
        <taxon>Pseudarthrobacter</taxon>
    </lineage>
</organism>
<protein>
    <submittedName>
        <fullName evidence="8">Hsp70 family protein</fullName>
    </submittedName>
</protein>
<dbReference type="InterPro" id="IPR043129">
    <property type="entry name" value="ATPase_NBD"/>
</dbReference>
<accession>A0A024GZ78</accession>
<dbReference type="SUPFAM" id="SSF100920">
    <property type="entry name" value="Heat shock protein 70kD (HSP70), peptide-binding domain"/>
    <property type="match status" value="1"/>
</dbReference>
<evidence type="ECO:0000256" key="6">
    <source>
        <dbReference type="ARBA" id="ARBA00023186"/>
    </source>
</evidence>
<comment type="caution">
    <text evidence="8">The sequence shown here is derived from an EMBL/GenBank/DDBJ whole genome shotgun (WGS) entry which is preliminary data.</text>
</comment>
<keyword evidence="9" id="KW-1185">Reference proteome</keyword>
<dbReference type="EMBL" id="CAQI01000032">
    <property type="protein sequence ID" value="CCQ45053.1"/>
    <property type="molecule type" value="Genomic_DNA"/>
</dbReference>
<dbReference type="AlphaFoldDB" id="A0A024GZ78"/>
<dbReference type="Gene3D" id="3.90.640.10">
    <property type="entry name" value="Actin, Chain A, domain 4"/>
    <property type="match status" value="1"/>
</dbReference>
<dbReference type="FunFam" id="3.30.420.40:FF:000071">
    <property type="entry name" value="Molecular chaperone DnaK"/>
    <property type="match status" value="1"/>
</dbReference>
<comment type="similarity">
    <text evidence="1 7">Belongs to the heat shock protein 70 family.</text>
</comment>
<sequence length="523" mass="56242">MFGIDLGTTYSAIARINDLDQAEVLLNYDSNPTTPSVVYFEKENNVVVGAEAKRGELFDPENGCSLIKRHMGTVYPQEFRGQEYTPESISALILKELVNTANSELGEKVSKVVITVPAYFGIQEKEATKQAGQIAGLDVVGIVTEPVAAALSLRIRGENPETVLVYDLGGGTFDTTAMKVEAGRVEVIAIDGNKALGGADWDEALAQLISDKFVAQGGLGEENPRLDAEFEMELLSHAEETKKSLTKRENAPVRCRYKEIDEQFTVTRDEFVVATQHLVAQTIEISQRVVAAAEKKAPGLKVDRVLLVGGSSKMPMIDAALREQLGWNPTSTDFDLAVAKGAAIYGQAAIDEVLFTDGEEDPAADEAGEKYFLGGSKTLSVTNALSRGVGIKFQREASDQMYVSFLVHANDSIPATPEPIRAGTVVDSQTSVAIALYEQGGELESEALEDNKFLQEKILPIPSLPKGSPIDITLVVTAEGLARVTAYDPTGGQTIDVEAQLSVLTEKEVAQATEQVAAITLRS</sequence>
<evidence type="ECO:0000313" key="9">
    <source>
        <dbReference type="Proteomes" id="UP000035722"/>
    </source>
</evidence>
<keyword evidence="2" id="KW-0597">Phosphoprotein</keyword>
<evidence type="ECO:0000256" key="5">
    <source>
        <dbReference type="ARBA" id="ARBA00023016"/>
    </source>
</evidence>
<evidence type="ECO:0000256" key="4">
    <source>
        <dbReference type="ARBA" id="ARBA00022840"/>
    </source>
</evidence>
<dbReference type="GO" id="GO:0140662">
    <property type="term" value="F:ATP-dependent protein folding chaperone"/>
    <property type="evidence" value="ECO:0007669"/>
    <property type="project" value="InterPro"/>
</dbReference>
<reference evidence="9" key="1">
    <citation type="journal article" date="2014" name="Genome Announc.">
        <title>Genome Sequence of Arthrobacter siccitolerans 4J27, a Xeroprotectant-Producing Desiccation-Tolerant Microorganism.</title>
        <authorList>
            <person name="Manzanera M."/>
            <person name="Santa-Cruz-Calvo L."/>
            <person name="Vilchez J.I."/>
            <person name="Garcia-Fontana C."/>
            <person name="Silva-Castro G.A."/>
            <person name="Calvo C."/>
            <person name="Gonzalez-Lopez J."/>
        </authorList>
    </citation>
    <scope>NUCLEOTIDE SEQUENCE [LARGE SCALE GENOMIC DNA]</scope>
    <source>
        <strain evidence="9">4J27</strain>
    </source>
</reference>
<dbReference type="Gene3D" id="3.30.420.40">
    <property type="match status" value="2"/>
</dbReference>
<dbReference type="Proteomes" id="UP000035722">
    <property type="component" value="Unassembled WGS sequence"/>
</dbReference>
<name>A0A024GZ78_9MICC</name>
<dbReference type="InterPro" id="IPR029047">
    <property type="entry name" value="HSP70_peptide-bd_sf"/>
</dbReference>
<dbReference type="Pfam" id="PF00012">
    <property type="entry name" value="HSP70"/>
    <property type="match status" value="3"/>
</dbReference>
<dbReference type="Gene3D" id="2.60.34.10">
    <property type="entry name" value="Substrate Binding Domain Of DNAk, Chain A, domain 1"/>
    <property type="match status" value="1"/>
</dbReference>
<evidence type="ECO:0000256" key="7">
    <source>
        <dbReference type="RuleBase" id="RU003322"/>
    </source>
</evidence>
<evidence type="ECO:0000256" key="1">
    <source>
        <dbReference type="ARBA" id="ARBA00007381"/>
    </source>
</evidence>
<dbReference type="SUPFAM" id="SSF53067">
    <property type="entry name" value="Actin-like ATPase domain"/>
    <property type="match status" value="2"/>
</dbReference>
<dbReference type="PROSITE" id="PS01036">
    <property type="entry name" value="HSP70_3"/>
    <property type="match status" value="1"/>
</dbReference>
<keyword evidence="6" id="KW-0143">Chaperone</keyword>
<dbReference type="STRING" id="861266.ARTSIC4J27_986"/>
<evidence type="ECO:0000256" key="2">
    <source>
        <dbReference type="ARBA" id="ARBA00022553"/>
    </source>
</evidence>
<dbReference type="PROSITE" id="PS00297">
    <property type="entry name" value="HSP70_1"/>
    <property type="match status" value="1"/>
</dbReference>
<gene>
    <name evidence="8" type="primary">dnaK</name>
    <name evidence="8" type="ORF">ARTSIC4J27_986</name>
</gene>
<keyword evidence="4 7" id="KW-0067">ATP-binding</keyword>
<proteinExistence type="inferred from homology"/>
<dbReference type="InterPro" id="IPR013126">
    <property type="entry name" value="Hsp_70_fam"/>
</dbReference>
<dbReference type="InterPro" id="IPR018181">
    <property type="entry name" value="Heat_shock_70_CS"/>
</dbReference>